<dbReference type="OrthoDB" id="284782at2759"/>
<dbReference type="InterPro" id="IPR001680">
    <property type="entry name" value="WD40_rpt"/>
</dbReference>
<dbReference type="InterPro" id="IPR028608">
    <property type="entry name" value="CIAO1/Cia1"/>
</dbReference>
<dbReference type="PROSITE" id="PS50082">
    <property type="entry name" value="WD_REPEATS_2"/>
    <property type="match status" value="7"/>
</dbReference>
<accession>A0A9N8WF94</accession>
<name>A0A9N8WF94_9GLOM</name>
<feature type="repeat" description="WD" evidence="4">
    <location>
        <begin position="192"/>
        <end position="224"/>
    </location>
</feature>
<dbReference type="GO" id="GO:0016226">
    <property type="term" value="P:iron-sulfur cluster assembly"/>
    <property type="evidence" value="ECO:0007669"/>
    <property type="project" value="UniProtKB-UniRule"/>
</dbReference>
<feature type="repeat" description="WD" evidence="4">
    <location>
        <begin position="10"/>
        <end position="41"/>
    </location>
</feature>
<comment type="caution">
    <text evidence="5">The sequence shown here is derived from an EMBL/GenBank/DDBJ whole genome shotgun (WGS) entry which is preliminary data.</text>
</comment>
<evidence type="ECO:0000256" key="2">
    <source>
        <dbReference type="ARBA" id="ARBA00022737"/>
    </source>
</evidence>
<dbReference type="PROSITE" id="PS50294">
    <property type="entry name" value="WD_REPEATS_REGION"/>
    <property type="match status" value="6"/>
</dbReference>
<evidence type="ECO:0000313" key="5">
    <source>
        <dbReference type="EMBL" id="CAG8487749.1"/>
    </source>
</evidence>
<dbReference type="Gene3D" id="2.130.10.10">
    <property type="entry name" value="YVTN repeat-like/Quinoprotein amine dehydrogenase"/>
    <property type="match status" value="2"/>
</dbReference>
<dbReference type="PANTHER" id="PTHR19920:SF0">
    <property type="entry name" value="CYTOSOLIC IRON-SULFUR PROTEIN ASSEMBLY PROTEIN CIAO1-RELATED"/>
    <property type="match status" value="1"/>
</dbReference>
<comment type="similarity">
    <text evidence="3">Belongs to the WD repeat CIA1 family.</text>
</comment>
<organism evidence="5 6">
    <name type="scientific">Ambispora gerdemannii</name>
    <dbReference type="NCBI Taxonomy" id="144530"/>
    <lineage>
        <taxon>Eukaryota</taxon>
        <taxon>Fungi</taxon>
        <taxon>Fungi incertae sedis</taxon>
        <taxon>Mucoromycota</taxon>
        <taxon>Glomeromycotina</taxon>
        <taxon>Glomeromycetes</taxon>
        <taxon>Archaeosporales</taxon>
        <taxon>Ambisporaceae</taxon>
        <taxon>Ambispora</taxon>
    </lineage>
</organism>
<feature type="repeat" description="WD" evidence="4">
    <location>
        <begin position="103"/>
        <end position="136"/>
    </location>
</feature>
<keyword evidence="1 4" id="KW-0853">WD repeat</keyword>
<dbReference type="InterPro" id="IPR019775">
    <property type="entry name" value="WD40_repeat_CS"/>
</dbReference>
<feature type="repeat" description="WD" evidence="4">
    <location>
        <begin position="58"/>
        <end position="89"/>
    </location>
</feature>
<dbReference type="PANTHER" id="PTHR19920">
    <property type="entry name" value="WD40 PROTEIN CIAO1"/>
    <property type="match status" value="1"/>
</dbReference>
<proteinExistence type="inferred from homology"/>
<dbReference type="SMART" id="SM00320">
    <property type="entry name" value="WD40"/>
    <property type="match status" value="7"/>
</dbReference>
<dbReference type="PRINTS" id="PR00320">
    <property type="entry name" value="GPROTEINBRPT"/>
</dbReference>
<protein>
    <recommendedName>
        <fullName evidence="3">Probable cytosolic iron-sulfur protein assembly protein 1</fullName>
    </recommendedName>
</protein>
<dbReference type="InterPro" id="IPR036322">
    <property type="entry name" value="WD40_repeat_dom_sf"/>
</dbReference>
<dbReference type="EMBL" id="CAJVPL010000361">
    <property type="protein sequence ID" value="CAG8487749.1"/>
    <property type="molecule type" value="Genomic_DNA"/>
</dbReference>
<evidence type="ECO:0000256" key="3">
    <source>
        <dbReference type="HAMAP-Rule" id="MF_03037"/>
    </source>
</evidence>
<dbReference type="InterPro" id="IPR015943">
    <property type="entry name" value="WD40/YVTN_repeat-like_dom_sf"/>
</dbReference>
<dbReference type="FunFam" id="2.130.10.10:FF:000136">
    <property type="entry name" value="Probable cytosolic iron-sulfur protein assembly protein CIAO1"/>
    <property type="match status" value="1"/>
</dbReference>
<dbReference type="PROSITE" id="PS51257">
    <property type="entry name" value="PROKAR_LIPOPROTEIN"/>
    <property type="match status" value="1"/>
</dbReference>
<comment type="function">
    <text evidence="3">Essential component of the cytosolic iron-sulfur (Fe/S) protein assembly machinery. Required for the maturation of extramitochondrial Fe/S proteins.</text>
</comment>
<dbReference type="SUPFAM" id="SSF50978">
    <property type="entry name" value="WD40 repeat-like"/>
    <property type="match status" value="1"/>
</dbReference>
<dbReference type="CDD" id="cd00200">
    <property type="entry name" value="WD40"/>
    <property type="match status" value="1"/>
</dbReference>
<keyword evidence="6" id="KW-1185">Reference proteome</keyword>
<keyword evidence="2" id="KW-0677">Repeat</keyword>
<feature type="repeat" description="WD" evidence="4">
    <location>
        <begin position="340"/>
        <end position="372"/>
    </location>
</feature>
<sequence length="372" mass="41463">MPRLELLAELKGHTDRVWSVTWSPTSNILASCGGDKTVRLWTPTTSELSQWTCTNVLEGAHTRTIRSVAWSPNGRHLATGSFDATAGIWARDENGEYECVATLEGHENETKAVSWSTSGTLLATCGRDKSVWIWEVGADNDFECISVQQEHTQDAKMVIWHPSEELLASASYDDTIKIWKEDEDDWYCSDTLEGHESTVWAIDFDKSGDYLVSASDDKTLKFWKRYSPDQVDGNIGKHRVDPKWKCMCTLSGHHQRCIYSVSWSKVHGLLASGSADNMIRVFERVSSSTITIPDNTTDIVSGTMNNFDNATISNNNDSNDDTLNYTVVASISSAHGVADVNCVQWHPSEIHDNLLASAGDDGIVRIWKYCKE</sequence>
<dbReference type="HAMAP" id="MF_03037">
    <property type="entry name" value="ciao1"/>
    <property type="match status" value="1"/>
</dbReference>
<feature type="repeat" description="WD" evidence="4">
    <location>
        <begin position="251"/>
        <end position="292"/>
    </location>
</feature>
<gene>
    <name evidence="3" type="primary">CIA1</name>
    <name evidence="5" type="ORF">AGERDE_LOCUS3583</name>
</gene>
<dbReference type="AlphaFoldDB" id="A0A9N8WF94"/>
<evidence type="ECO:0000256" key="4">
    <source>
        <dbReference type="PROSITE-ProRule" id="PRU00221"/>
    </source>
</evidence>
<dbReference type="Pfam" id="PF00400">
    <property type="entry name" value="WD40"/>
    <property type="match status" value="7"/>
</dbReference>
<feature type="repeat" description="WD" evidence="4">
    <location>
        <begin position="148"/>
        <end position="180"/>
    </location>
</feature>
<dbReference type="InterPro" id="IPR020472">
    <property type="entry name" value="WD40_PAC1"/>
</dbReference>
<reference evidence="5" key="1">
    <citation type="submission" date="2021-06" db="EMBL/GenBank/DDBJ databases">
        <authorList>
            <person name="Kallberg Y."/>
            <person name="Tangrot J."/>
            <person name="Rosling A."/>
        </authorList>
    </citation>
    <scope>NUCLEOTIDE SEQUENCE</scope>
    <source>
        <strain evidence="5">MT106</strain>
    </source>
</reference>
<evidence type="ECO:0000256" key="1">
    <source>
        <dbReference type="ARBA" id="ARBA00022574"/>
    </source>
</evidence>
<evidence type="ECO:0000313" key="6">
    <source>
        <dbReference type="Proteomes" id="UP000789831"/>
    </source>
</evidence>
<dbReference type="PROSITE" id="PS00678">
    <property type="entry name" value="WD_REPEATS_1"/>
    <property type="match status" value="1"/>
</dbReference>
<dbReference type="Proteomes" id="UP000789831">
    <property type="component" value="Unassembled WGS sequence"/>
</dbReference>
<dbReference type="GO" id="GO:0097361">
    <property type="term" value="C:cytosolic [4Fe-4S] assembly targeting complex"/>
    <property type="evidence" value="ECO:0007669"/>
    <property type="project" value="InterPro"/>
</dbReference>